<dbReference type="PANTHER" id="PTHR30349">
    <property type="entry name" value="PHAGE INTEGRASE-RELATED"/>
    <property type="match status" value="1"/>
</dbReference>
<dbReference type="InterPro" id="IPR050090">
    <property type="entry name" value="Tyrosine_recombinase_XerCD"/>
</dbReference>
<dbReference type="SUPFAM" id="SSF56349">
    <property type="entry name" value="DNA breaking-rejoining enzymes"/>
    <property type="match status" value="1"/>
</dbReference>
<dbReference type="GO" id="GO:0015074">
    <property type="term" value="P:DNA integration"/>
    <property type="evidence" value="ECO:0007669"/>
    <property type="project" value="InterPro"/>
</dbReference>
<dbReference type="GO" id="GO:0003677">
    <property type="term" value="F:DNA binding"/>
    <property type="evidence" value="ECO:0007669"/>
    <property type="project" value="UniProtKB-KW"/>
</dbReference>
<accession>A0A382TGM7</accession>
<name>A0A382TGM7_9ZZZZ</name>
<evidence type="ECO:0000256" key="3">
    <source>
        <dbReference type="SAM" id="MobiDB-lite"/>
    </source>
</evidence>
<protein>
    <submittedName>
        <fullName evidence="4">Uncharacterized protein</fullName>
    </submittedName>
</protein>
<reference evidence="4" key="1">
    <citation type="submission" date="2018-05" db="EMBL/GenBank/DDBJ databases">
        <authorList>
            <person name="Lanie J.A."/>
            <person name="Ng W.-L."/>
            <person name="Kazmierczak K.M."/>
            <person name="Andrzejewski T.M."/>
            <person name="Davidsen T.M."/>
            <person name="Wayne K.J."/>
            <person name="Tettelin H."/>
            <person name="Glass J.I."/>
            <person name="Rusch D."/>
            <person name="Podicherti R."/>
            <person name="Tsui H.-C.T."/>
            <person name="Winkler M.E."/>
        </authorList>
    </citation>
    <scope>NUCLEOTIDE SEQUENCE</scope>
</reference>
<gene>
    <name evidence="4" type="ORF">METZ01_LOCUS373402</name>
</gene>
<sequence>LFPELSEQTTPVVSTVSTPISTQQQEPLTSHQSTPLSVGIENYIDEKGSIRTRSIDEVKHSLNHMIEEWGDIPIGSVTREMTTNFKNHIRKIPRNRKKNPKYRDKDFHELTKMDIKDPISTTTLNKHLGWCSSFYDWSINHGYSDINPFKGMKLKRTVRPRDERDRFNESDLKKIFGKRNYIHFTKIEERRYELYWVPLISVFSGLRLGEITSLYLDNIREISGNHREKRWVFDIVEEPERTDKHLKTKSSRRIVPVHNTLIELGLVEFIELLKKKDPTRERLFQELKLSEGNYNKNVSTFF</sequence>
<dbReference type="EMBL" id="UINC01136033">
    <property type="protein sequence ID" value="SVD20548.1"/>
    <property type="molecule type" value="Genomic_DNA"/>
</dbReference>
<feature type="compositionally biased region" description="Low complexity" evidence="3">
    <location>
        <begin position="8"/>
        <end position="25"/>
    </location>
</feature>
<feature type="non-terminal residue" evidence="4">
    <location>
        <position position="1"/>
    </location>
</feature>
<feature type="region of interest" description="Disordered" evidence="3">
    <location>
        <begin position="1"/>
        <end position="34"/>
    </location>
</feature>
<dbReference type="Gene3D" id="1.10.443.10">
    <property type="entry name" value="Intergrase catalytic core"/>
    <property type="match status" value="1"/>
</dbReference>
<dbReference type="GO" id="GO:0006310">
    <property type="term" value="P:DNA recombination"/>
    <property type="evidence" value="ECO:0007669"/>
    <property type="project" value="UniProtKB-KW"/>
</dbReference>
<dbReference type="Gene3D" id="1.10.150.130">
    <property type="match status" value="1"/>
</dbReference>
<dbReference type="InterPro" id="IPR013762">
    <property type="entry name" value="Integrase-like_cat_sf"/>
</dbReference>
<evidence type="ECO:0000256" key="2">
    <source>
        <dbReference type="ARBA" id="ARBA00023172"/>
    </source>
</evidence>
<feature type="non-terminal residue" evidence="4">
    <location>
        <position position="302"/>
    </location>
</feature>
<proteinExistence type="predicted"/>
<organism evidence="4">
    <name type="scientific">marine metagenome</name>
    <dbReference type="NCBI Taxonomy" id="408172"/>
    <lineage>
        <taxon>unclassified sequences</taxon>
        <taxon>metagenomes</taxon>
        <taxon>ecological metagenomes</taxon>
    </lineage>
</organism>
<dbReference type="InterPro" id="IPR011010">
    <property type="entry name" value="DNA_brk_join_enz"/>
</dbReference>
<evidence type="ECO:0000256" key="1">
    <source>
        <dbReference type="ARBA" id="ARBA00023125"/>
    </source>
</evidence>
<evidence type="ECO:0000313" key="4">
    <source>
        <dbReference type="EMBL" id="SVD20548.1"/>
    </source>
</evidence>
<keyword evidence="2" id="KW-0233">DNA recombination</keyword>
<dbReference type="AlphaFoldDB" id="A0A382TGM7"/>
<keyword evidence="1" id="KW-0238">DNA-binding</keyword>
<dbReference type="PANTHER" id="PTHR30349:SF41">
    <property type="entry name" value="INTEGRASE_RECOMBINASE PROTEIN MJ0367-RELATED"/>
    <property type="match status" value="1"/>
</dbReference>
<dbReference type="InterPro" id="IPR010998">
    <property type="entry name" value="Integrase_recombinase_N"/>
</dbReference>